<name>A0AAD2E0H1_9LAMI</name>
<sequence length="108" mass="12073">MKSAGERRSEKWEWPLDQLINLWRKPFFPEFVYTGLIHHFLISGNEEPEAPMSLAIDAIIRVFKRINGLHENDGDGEVLGIAGIAFCSIRLLVASSHGISLIGKQGSK</sequence>
<dbReference type="EMBL" id="OU503048">
    <property type="protein sequence ID" value="CAI9774612.1"/>
    <property type="molecule type" value="Genomic_DNA"/>
</dbReference>
<organism evidence="1 2">
    <name type="scientific">Fraxinus pennsylvanica</name>
    <dbReference type="NCBI Taxonomy" id="56036"/>
    <lineage>
        <taxon>Eukaryota</taxon>
        <taxon>Viridiplantae</taxon>
        <taxon>Streptophyta</taxon>
        <taxon>Embryophyta</taxon>
        <taxon>Tracheophyta</taxon>
        <taxon>Spermatophyta</taxon>
        <taxon>Magnoliopsida</taxon>
        <taxon>eudicotyledons</taxon>
        <taxon>Gunneridae</taxon>
        <taxon>Pentapetalae</taxon>
        <taxon>asterids</taxon>
        <taxon>lamiids</taxon>
        <taxon>Lamiales</taxon>
        <taxon>Oleaceae</taxon>
        <taxon>Oleeae</taxon>
        <taxon>Fraxinus</taxon>
    </lineage>
</organism>
<accession>A0AAD2E0H1</accession>
<proteinExistence type="predicted"/>
<keyword evidence="2" id="KW-1185">Reference proteome</keyword>
<protein>
    <submittedName>
        <fullName evidence="1">Uncharacterized protein</fullName>
    </submittedName>
</protein>
<evidence type="ECO:0000313" key="2">
    <source>
        <dbReference type="Proteomes" id="UP000834106"/>
    </source>
</evidence>
<dbReference type="Proteomes" id="UP000834106">
    <property type="component" value="Chromosome 13"/>
</dbReference>
<dbReference type="AlphaFoldDB" id="A0AAD2E0H1"/>
<evidence type="ECO:0000313" key="1">
    <source>
        <dbReference type="EMBL" id="CAI9774612.1"/>
    </source>
</evidence>
<reference evidence="1" key="1">
    <citation type="submission" date="2023-05" db="EMBL/GenBank/DDBJ databases">
        <authorList>
            <person name="Huff M."/>
        </authorList>
    </citation>
    <scope>NUCLEOTIDE SEQUENCE</scope>
</reference>
<gene>
    <name evidence="1" type="ORF">FPE_LOCUS22042</name>
</gene>